<reference evidence="2 3" key="1">
    <citation type="journal article" date="2013" name="BMC Genomics">
        <title>Genomics-driven discovery of the pneumocandin biosynthetic gene cluster in the fungus Glarea lozoyensis.</title>
        <authorList>
            <person name="Chen L."/>
            <person name="Yue Q."/>
            <person name="Zhang X."/>
            <person name="Xiang M."/>
            <person name="Wang C."/>
            <person name="Li S."/>
            <person name="Che Y."/>
            <person name="Ortiz-Lopez F.J."/>
            <person name="Bills G.F."/>
            <person name="Liu X."/>
            <person name="An Z."/>
        </authorList>
    </citation>
    <scope>NUCLEOTIDE SEQUENCE [LARGE SCALE GENOMIC DNA]</scope>
    <source>
        <strain evidence="3">ATCC 20868 / MF5171</strain>
    </source>
</reference>
<dbReference type="KEGG" id="glz:GLAREA_01805"/>
<feature type="region of interest" description="Disordered" evidence="1">
    <location>
        <begin position="432"/>
        <end position="508"/>
    </location>
</feature>
<protein>
    <submittedName>
        <fullName evidence="2">Uncharacterized protein</fullName>
    </submittedName>
</protein>
<feature type="compositionally biased region" description="Low complexity" evidence="1">
    <location>
        <begin position="481"/>
        <end position="496"/>
    </location>
</feature>
<evidence type="ECO:0000256" key="1">
    <source>
        <dbReference type="SAM" id="MobiDB-lite"/>
    </source>
</evidence>
<feature type="compositionally biased region" description="Low complexity" evidence="1">
    <location>
        <begin position="239"/>
        <end position="251"/>
    </location>
</feature>
<feature type="compositionally biased region" description="Polar residues" evidence="1">
    <location>
        <begin position="205"/>
        <end position="219"/>
    </location>
</feature>
<sequence length="572" mass="62063">MGTKSSAQIPEQSTVVDVGEAAKKKTIKRILEAWKVNSIDDILPGYMKSDLLGQTAIIHLRIISNKVNLTVARALLTSECGGGQVTFKTLKRINQKLSETADMEEAKPVSKTKSHPSSASKLPRTGTPLSKKGTSKHKVMSPEVFATRRPKQSNKEATLGTSSGESPEKSIFIAEYTEVCKEDPNIQSRTPTKSRGDATRYLTGASKTEINHAISNSVPSRKRSTQVDVSHNTHKNAENTPTTNIKTTATPADKRLLRDLFGTSSPATALSPDSTPSKSSTSNSVLSKELPGSGETEKVTSFDLDKVTSDQTAGMVETISTAKTVGTVKTDSTPKPTTSAVPEANAQISNILENEDTNTALNQENKGLSKLPKETEKGINHEVEDAPNSLSLDPYESGFNLLNQRMAEYCAQNPTPDCTKQEHSVKIPQPAEDATDTITVNPELFIPQKRKSTSPPPSDRKAKVPRTEFVVPEAKMTASPSPMRTSTKVSSSSGSTKQIEEHSDTAEDSKEILSIRKMLSSVNELLRTTKKEAVKSELNIVLSATSRHLEVDINSILKKHGILIRKQKKLVL</sequence>
<feature type="compositionally biased region" description="Low complexity" evidence="1">
    <location>
        <begin position="270"/>
        <end position="288"/>
    </location>
</feature>
<dbReference type="EMBL" id="KE145371">
    <property type="protein sequence ID" value="EPE25893.1"/>
    <property type="molecule type" value="Genomic_DNA"/>
</dbReference>
<dbReference type="RefSeq" id="XP_008087212.1">
    <property type="nucleotide sequence ID" value="XM_008089021.1"/>
</dbReference>
<feature type="region of interest" description="Disordered" evidence="1">
    <location>
        <begin position="203"/>
        <end position="251"/>
    </location>
</feature>
<dbReference type="GeneID" id="19460863"/>
<proteinExistence type="predicted"/>
<dbReference type="AlphaFoldDB" id="S3DH44"/>
<dbReference type="HOGENOM" id="CLU_476530_0_0_1"/>
<evidence type="ECO:0000313" key="2">
    <source>
        <dbReference type="EMBL" id="EPE25893.1"/>
    </source>
</evidence>
<organism evidence="2 3">
    <name type="scientific">Glarea lozoyensis (strain ATCC 20868 / MF5171)</name>
    <dbReference type="NCBI Taxonomy" id="1116229"/>
    <lineage>
        <taxon>Eukaryota</taxon>
        <taxon>Fungi</taxon>
        <taxon>Dikarya</taxon>
        <taxon>Ascomycota</taxon>
        <taxon>Pezizomycotina</taxon>
        <taxon>Leotiomycetes</taxon>
        <taxon>Helotiales</taxon>
        <taxon>Helotiaceae</taxon>
        <taxon>Glarea</taxon>
    </lineage>
</organism>
<name>S3DH44_GLAL2</name>
<keyword evidence="3" id="KW-1185">Reference proteome</keyword>
<gene>
    <name evidence="2" type="ORF">GLAREA_01805</name>
</gene>
<feature type="region of interest" description="Disordered" evidence="1">
    <location>
        <begin position="263"/>
        <end position="303"/>
    </location>
</feature>
<accession>S3DH44</accession>
<dbReference type="OrthoDB" id="10372098at2759"/>
<dbReference type="Proteomes" id="UP000016922">
    <property type="component" value="Unassembled WGS sequence"/>
</dbReference>
<feature type="compositionally biased region" description="Basic and acidic residues" evidence="1">
    <location>
        <begin position="498"/>
        <end position="508"/>
    </location>
</feature>
<feature type="region of interest" description="Disordered" evidence="1">
    <location>
        <begin position="98"/>
        <end position="168"/>
    </location>
</feature>
<evidence type="ECO:0000313" key="3">
    <source>
        <dbReference type="Proteomes" id="UP000016922"/>
    </source>
</evidence>
<feature type="compositionally biased region" description="Polar residues" evidence="1">
    <location>
        <begin position="155"/>
        <end position="165"/>
    </location>
</feature>